<organism evidence="2 3">
    <name type="scientific">Ficus carica</name>
    <name type="common">Common fig</name>
    <dbReference type="NCBI Taxonomy" id="3494"/>
    <lineage>
        <taxon>Eukaryota</taxon>
        <taxon>Viridiplantae</taxon>
        <taxon>Streptophyta</taxon>
        <taxon>Embryophyta</taxon>
        <taxon>Tracheophyta</taxon>
        <taxon>Spermatophyta</taxon>
        <taxon>Magnoliopsida</taxon>
        <taxon>eudicotyledons</taxon>
        <taxon>Gunneridae</taxon>
        <taxon>Pentapetalae</taxon>
        <taxon>rosids</taxon>
        <taxon>fabids</taxon>
        <taxon>Rosales</taxon>
        <taxon>Moraceae</taxon>
        <taxon>Ficeae</taxon>
        <taxon>Ficus</taxon>
    </lineage>
</organism>
<dbReference type="PANTHER" id="PTHR36031:SF1">
    <property type="entry name" value="F21O3.15 PROTEIN"/>
    <property type="match status" value="1"/>
</dbReference>
<evidence type="ECO:0000313" key="2">
    <source>
        <dbReference type="EMBL" id="GMN50210.1"/>
    </source>
</evidence>
<dbReference type="EMBL" id="BTGU01000033">
    <property type="protein sequence ID" value="GMN50210.1"/>
    <property type="molecule type" value="Genomic_DNA"/>
</dbReference>
<feature type="region of interest" description="Disordered" evidence="1">
    <location>
        <begin position="164"/>
        <end position="193"/>
    </location>
</feature>
<gene>
    <name evidence="2" type="ORF">TIFTF001_019373</name>
</gene>
<evidence type="ECO:0000256" key="1">
    <source>
        <dbReference type="SAM" id="MobiDB-lite"/>
    </source>
</evidence>
<evidence type="ECO:0000313" key="3">
    <source>
        <dbReference type="Proteomes" id="UP001187192"/>
    </source>
</evidence>
<reference evidence="2" key="1">
    <citation type="submission" date="2023-07" db="EMBL/GenBank/DDBJ databases">
        <title>draft genome sequence of fig (Ficus carica).</title>
        <authorList>
            <person name="Takahashi T."/>
            <person name="Nishimura K."/>
        </authorList>
    </citation>
    <scope>NUCLEOTIDE SEQUENCE</scope>
</reference>
<comment type="caution">
    <text evidence="2">The sequence shown here is derived from an EMBL/GenBank/DDBJ whole genome shotgun (WGS) entry which is preliminary data.</text>
</comment>
<keyword evidence="3" id="KW-1185">Reference proteome</keyword>
<accession>A0AA88ADB3</accession>
<sequence length="260" mass="31810">MLSLAKRLQTSPQFLRAAAHQLRWFRSDAGPPRRRTRSPARARKRAEGKSEWWIVDGEMHEIGDHVPPRERFVLPRDNVPNKRRKQLREQFMRRTRLAIKESEHEPWCKKYMELYEELRENWERLYWDEGYSKKLGEDHANYESAEDDDEDFSPYRSRPFNSERMKERNFVRQGDNWEKDRSSVSRQGDDWEKDRRFVKQDDDNWEKVSLIRDKFEYDREKRMREKAFAPMHEVATSSSHDSNRNRPVDVQRYFPQNDRE</sequence>
<dbReference type="Proteomes" id="UP001187192">
    <property type="component" value="Unassembled WGS sequence"/>
</dbReference>
<name>A0AA88ADB3_FICCA</name>
<feature type="region of interest" description="Disordered" evidence="1">
    <location>
        <begin position="228"/>
        <end position="260"/>
    </location>
</feature>
<proteinExistence type="predicted"/>
<protein>
    <submittedName>
        <fullName evidence="2">Uncharacterized protein</fullName>
    </submittedName>
</protein>
<dbReference type="PANTHER" id="PTHR36031">
    <property type="entry name" value="F21O3.15 PROTEIN"/>
    <property type="match status" value="1"/>
</dbReference>
<dbReference type="AlphaFoldDB" id="A0AA88ADB3"/>